<feature type="region of interest" description="Disordered" evidence="1">
    <location>
        <begin position="357"/>
        <end position="377"/>
    </location>
</feature>
<feature type="region of interest" description="Disordered" evidence="1">
    <location>
        <begin position="247"/>
        <end position="273"/>
    </location>
</feature>
<evidence type="ECO:0000313" key="3">
    <source>
        <dbReference type="Proteomes" id="UP001218218"/>
    </source>
</evidence>
<dbReference type="AlphaFoldDB" id="A0AAD7ELX6"/>
<protein>
    <submittedName>
        <fullName evidence="2">Uncharacterized protein</fullName>
    </submittedName>
</protein>
<accession>A0AAD7ELX6</accession>
<organism evidence="2 3">
    <name type="scientific">Mycena albidolilacea</name>
    <dbReference type="NCBI Taxonomy" id="1033008"/>
    <lineage>
        <taxon>Eukaryota</taxon>
        <taxon>Fungi</taxon>
        <taxon>Dikarya</taxon>
        <taxon>Basidiomycota</taxon>
        <taxon>Agaricomycotina</taxon>
        <taxon>Agaricomycetes</taxon>
        <taxon>Agaricomycetidae</taxon>
        <taxon>Agaricales</taxon>
        <taxon>Marasmiineae</taxon>
        <taxon>Mycenaceae</taxon>
        <taxon>Mycena</taxon>
    </lineage>
</organism>
<name>A0AAD7ELX6_9AGAR</name>
<evidence type="ECO:0000313" key="2">
    <source>
        <dbReference type="EMBL" id="KAJ7339021.1"/>
    </source>
</evidence>
<reference evidence="2" key="1">
    <citation type="submission" date="2023-03" db="EMBL/GenBank/DDBJ databases">
        <title>Massive genome expansion in bonnet fungi (Mycena s.s.) driven by repeated elements and novel gene families across ecological guilds.</title>
        <authorList>
            <consortium name="Lawrence Berkeley National Laboratory"/>
            <person name="Harder C.B."/>
            <person name="Miyauchi S."/>
            <person name="Viragh M."/>
            <person name="Kuo A."/>
            <person name="Thoen E."/>
            <person name="Andreopoulos B."/>
            <person name="Lu D."/>
            <person name="Skrede I."/>
            <person name="Drula E."/>
            <person name="Henrissat B."/>
            <person name="Morin E."/>
            <person name="Kohler A."/>
            <person name="Barry K."/>
            <person name="LaButti K."/>
            <person name="Morin E."/>
            <person name="Salamov A."/>
            <person name="Lipzen A."/>
            <person name="Mereny Z."/>
            <person name="Hegedus B."/>
            <person name="Baldrian P."/>
            <person name="Stursova M."/>
            <person name="Weitz H."/>
            <person name="Taylor A."/>
            <person name="Grigoriev I.V."/>
            <person name="Nagy L.G."/>
            <person name="Martin F."/>
            <person name="Kauserud H."/>
        </authorList>
    </citation>
    <scope>NUCLEOTIDE SEQUENCE</scope>
    <source>
        <strain evidence="2">CBHHK002</strain>
    </source>
</reference>
<dbReference type="Proteomes" id="UP001218218">
    <property type="component" value="Unassembled WGS sequence"/>
</dbReference>
<sequence>MSDDVSEVRKYNQCTPTKHKALLFYKNRNKIMEQPEFRNNYLHKRTLQRNYRKLIKNDENCYITGRKDNPGGRPKRVSQDALEEATNLIDMGELENGEDVRCTLMPDVPARTVRQTLSRDAGYQGFAQKKKPDLLPQHISQREAMWNRYREWEDLANPFYVIIRSENFLCGSRERRRREIDGTFLFWGVASDFAATILPHLTQHVTKRGKADHSNEQVERPEVVRPIHGPEMLEVLETGYWSWKTETRSGSQKLNTGTGRRRQEGREGNGMTSMDKMEPRIIQQARCSWERSGPKDTDGTDNQTDCAHTLGRQPDRLCKAIEQMEVDQMGRVDNRRMVQMNWSQGLSDGLEACEKAPDPRAVKQMKVRREQQKQGVS</sequence>
<keyword evidence="3" id="KW-1185">Reference proteome</keyword>
<gene>
    <name evidence="2" type="ORF">DFH08DRAFT_812417</name>
</gene>
<dbReference type="EMBL" id="JARIHO010000028">
    <property type="protein sequence ID" value="KAJ7339021.1"/>
    <property type="molecule type" value="Genomic_DNA"/>
</dbReference>
<comment type="caution">
    <text evidence="2">The sequence shown here is derived from an EMBL/GenBank/DDBJ whole genome shotgun (WGS) entry which is preliminary data.</text>
</comment>
<evidence type="ECO:0000256" key="1">
    <source>
        <dbReference type="SAM" id="MobiDB-lite"/>
    </source>
</evidence>
<proteinExistence type="predicted"/>